<sequence>MSELVWGIKNGDLEQVKDIVEKKAVNVNEQIDGRPPILYAADYGQTDVIQYLIAAGADVNSKDKHGITAILAAIWEGHKDCVKLLLANGASKNGVAPDGKTYIESADNNEIRQLLSS</sequence>
<evidence type="ECO:0000313" key="5">
    <source>
        <dbReference type="Proteomes" id="UP001168821"/>
    </source>
</evidence>
<dbReference type="GO" id="GO:0005634">
    <property type="term" value="C:nucleus"/>
    <property type="evidence" value="ECO:0007669"/>
    <property type="project" value="TreeGrafter"/>
</dbReference>
<organism evidence="4 5">
    <name type="scientific">Zophobas morio</name>
    <dbReference type="NCBI Taxonomy" id="2755281"/>
    <lineage>
        <taxon>Eukaryota</taxon>
        <taxon>Metazoa</taxon>
        <taxon>Ecdysozoa</taxon>
        <taxon>Arthropoda</taxon>
        <taxon>Hexapoda</taxon>
        <taxon>Insecta</taxon>
        <taxon>Pterygota</taxon>
        <taxon>Neoptera</taxon>
        <taxon>Endopterygota</taxon>
        <taxon>Coleoptera</taxon>
        <taxon>Polyphaga</taxon>
        <taxon>Cucujiformia</taxon>
        <taxon>Tenebrionidae</taxon>
        <taxon>Zophobas</taxon>
    </lineage>
</organism>
<evidence type="ECO:0000256" key="1">
    <source>
        <dbReference type="ARBA" id="ARBA00022737"/>
    </source>
</evidence>
<dbReference type="InterPro" id="IPR002110">
    <property type="entry name" value="Ankyrin_rpt"/>
</dbReference>
<dbReference type="PROSITE" id="PS50297">
    <property type="entry name" value="ANK_REP_REGION"/>
    <property type="match status" value="2"/>
</dbReference>
<keyword evidence="5" id="KW-1185">Reference proteome</keyword>
<dbReference type="GO" id="GO:2000812">
    <property type="term" value="P:regulation of barbed-end actin filament capping"/>
    <property type="evidence" value="ECO:0007669"/>
    <property type="project" value="TreeGrafter"/>
</dbReference>
<dbReference type="AlphaFoldDB" id="A0AA38IF09"/>
<evidence type="ECO:0000256" key="3">
    <source>
        <dbReference type="PROSITE-ProRule" id="PRU00023"/>
    </source>
</evidence>
<keyword evidence="2 3" id="KW-0040">ANK repeat</keyword>
<comment type="caution">
    <text evidence="4">The sequence shown here is derived from an EMBL/GenBank/DDBJ whole genome shotgun (WGS) entry which is preliminary data.</text>
</comment>
<dbReference type="InterPro" id="IPR050745">
    <property type="entry name" value="Multifunctional_regulatory"/>
</dbReference>
<name>A0AA38IF09_9CUCU</name>
<gene>
    <name evidence="4" type="ORF">Zmor_018745</name>
</gene>
<dbReference type="SMART" id="SM00248">
    <property type="entry name" value="ANK"/>
    <property type="match status" value="2"/>
</dbReference>
<dbReference type="SUPFAM" id="SSF48403">
    <property type="entry name" value="Ankyrin repeat"/>
    <property type="match status" value="1"/>
</dbReference>
<accession>A0AA38IF09</accession>
<protein>
    <recommendedName>
        <fullName evidence="6">Myotrophin</fullName>
    </recommendedName>
</protein>
<dbReference type="Proteomes" id="UP001168821">
    <property type="component" value="Unassembled WGS sequence"/>
</dbReference>
<dbReference type="InterPro" id="IPR036770">
    <property type="entry name" value="Ankyrin_rpt-contain_sf"/>
</dbReference>
<evidence type="ECO:0000256" key="2">
    <source>
        <dbReference type="ARBA" id="ARBA00023043"/>
    </source>
</evidence>
<feature type="repeat" description="ANK" evidence="3">
    <location>
        <begin position="65"/>
        <end position="97"/>
    </location>
</feature>
<dbReference type="PROSITE" id="PS50088">
    <property type="entry name" value="ANK_REPEAT"/>
    <property type="match status" value="2"/>
</dbReference>
<dbReference type="Pfam" id="PF12796">
    <property type="entry name" value="Ank_2"/>
    <property type="match status" value="1"/>
</dbReference>
<dbReference type="PANTHER" id="PTHR24189">
    <property type="entry name" value="MYOTROPHIN"/>
    <property type="match status" value="1"/>
</dbReference>
<dbReference type="GO" id="GO:0005737">
    <property type="term" value="C:cytoplasm"/>
    <property type="evidence" value="ECO:0007669"/>
    <property type="project" value="TreeGrafter"/>
</dbReference>
<evidence type="ECO:0000313" key="4">
    <source>
        <dbReference type="EMBL" id="KAJ3652812.1"/>
    </source>
</evidence>
<dbReference type="PANTHER" id="PTHR24189:SF69">
    <property type="entry name" value="MYOTROPHIN"/>
    <property type="match status" value="1"/>
</dbReference>
<dbReference type="EMBL" id="JALNTZ010000005">
    <property type="protein sequence ID" value="KAJ3652812.1"/>
    <property type="molecule type" value="Genomic_DNA"/>
</dbReference>
<dbReference type="Gene3D" id="1.25.40.20">
    <property type="entry name" value="Ankyrin repeat-containing domain"/>
    <property type="match status" value="1"/>
</dbReference>
<evidence type="ECO:0008006" key="6">
    <source>
        <dbReference type="Google" id="ProtNLM"/>
    </source>
</evidence>
<keyword evidence="1" id="KW-0677">Repeat</keyword>
<feature type="repeat" description="ANK" evidence="3">
    <location>
        <begin position="32"/>
        <end position="64"/>
    </location>
</feature>
<reference evidence="4" key="1">
    <citation type="journal article" date="2023" name="G3 (Bethesda)">
        <title>Whole genome assemblies of Zophobas morio and Tenebrio molitor.</title>
        <authorList>
            <person name="Kaur S."/>
            <person name="Stinson S.A."/>
            <person name="diCenzo G.C."/>
        </authorList>
    </citation>
    <scope>NUCLEOTIDE SEQUENCE</scope>
    <source>
        <strain evidence="4">QUZm001</strain>
    </source>
</reference>
<proteinExistence type="predicted"/>